<dbReference type="SMART" id="SM00215">
    <property type="entry name" value="VWC_out"/>
    <property type="match status" value="4"/>
</dbReference>
<dbReference type="Proteomes" id="UP000695026">
    <property type="component" value="Unplaced"/>
</dbReference>
<evidence type="ECO:0000256" key="4">
    <source>
        <dbReference type="ARBA" id="ARBA00022525"/>
    </source>
</evidence>
<gene>
    <name evidence="14" type="primary">LOC103051353</name>
</gene>
<dbReference type="InterPro" id="IPR052749">
    <property type="entry name" value="Alpha-tectorin"/>
</dbReference>
<dbReference type="Gene3D" id="2.10.25.10">
    <property type="entry name" value="Laminin"/>
    <property type="match status" value="4"/>
</dbReference>
<dbReference type="OrthoDB" id="6236007at2759"/>
<evidence type="ECO:0000256" key="1">
    <source>
        <dbReference type="ARBA" id="ARBA00004236"/>
    </source>
</evidence>
<evidence type="ECO:0000256" key="8">
    <source>
        <dbReference type="ARBA" id="ARBA00023157"/>
    </source>
</evidence>
<evidence type="ECO:0000256" key="5">
    <source>
        <dbReference type="ARBA" id="ARBA00022729"/>
    </source>
</evidence>
<keyword evidence="3" id="KW-1003">Cell membrane</keyword>
<feature type="signal peptide" evidence="10">
    <location>
        <begin position="1"/>
        <end position="19"/>
    </location>
</feature>
<evidence type="ECO:0000259" key="11">
    <source>
        <dbReference type="PROSITE" id="PS50184"/>
    </source>
</evidence>
<keyword evidence="9" id="KW-0325">Glycoprotein</keyword>
<dbReference type="PANTHER" id="PTHR46160:SF3">
    <property type="entry name" value="ALPHA-TECTORIN"/>
    <property type="match status" value="1"/>
</dbReference>
<accession>A0A9F5MTC2</accession>
<dbReference type="CDD" id="cd19941">
    <property type="entry name" value="TIL"/>
    <property type="match status" value="4"/>
</dbReference>
<dbReference type="SMART" id="SM00832">
    <property type="entry name" value="C8"/>
    <property type="match status" value="2"/>
</dbReference>
<dbReference type="OMA" id="NATIECY"/>
<feature type="domain" description="VWFD" evidence="12">
    <location>
        <begin position="660"/>
        <end position="838"/>
    </location>
</feature>
<keyword evidence="5 10" id="KW-0732">Signal</keyword>
<dbReference type="GO" id="GO:0005576">
    <property type="term" value="C:extracellular region"/>
    <property type="evidence" value="ECO:0007669"/>
    <property type="project" value="UniProtKB-SubCell"/>
</dbReference>
<dbReference type="InterPro" id="IPR025615">
    <property type="entry name" value="TILa_dom"/>
</dbReference>
<dbReference type="InterPro" id="IPR036084">
    <property type="entry name" value="Ser_inhib-like_sf"/>
</dbReference>
<dbReference type="Pfam" id="PF01826">
    <property type="entry name" value="TIL"/>
    <property type="match status" value="4"/>
</dbReference>
<dbReference type="KEGG" id="pbi:103051353"/>
<evidence type="ECO:0000256" key="6">
    <source>
        <dbReference type="ARBA" id="ARBA00022737"/>
    </source>
</evidence>
<dbReference type="Pfam" id="PF17517">
    <property type="entry name" value="IgGFc_binding"/>
    <property type="match status" value="1"/>
</dbReference>
<evidence type="ECO:0000256" key="3">
    <source>
        <dbReference type="ARBA" id="ARBA00022475"/>
    </source>
</evidence>
<proteinExistence type="predicted"/>
<evidence type="ECO:0000259" key="12">
    <source>
        <dbReference type="PROSITE" id="PS51233"/>
    </source>
</evidence>
<dbReference type="SMART" id="SM00216">
    <property type="entry name" value="VWD"/>
    <property type="match status" value="3"/>
</dbReference>
<evidence type="ECO:0000256" key="2">
    <source>
        <dbReference type="ARBA" id="ARBA00004613"/>
    </source>
</evidence>
<keyword evidence="13" id="KW-1185">Reference proteome</keyword>
<dbReference type="SUPFAM" id="SSF57567">
    <property type="entry name" value="Serine protease inhibitors"/>
    <property type="match status" value="4"/>
</dbReference>
<feature type="chain" id="PRO_5039916026" evidence="10">
    <location>
        <begin position="20"/>
        <end position="1604"/>
    </location>
</feature>
<dbReference type="PANTHER" id="PTHR46160">
    <property type="entry name" value="ALPHA-TECTORIN-RELATED"/>
    <property type="match status" value="1"/>
</dbReference>
<dbReference type="InterPro" id="IPR014853">
    <property type="entry name" value="VWF/SSPO/ZAN-like_Cys-rich_dom"/>
</dbReference>
<feature type="domain" description="VWFD" evidence="12">
    <location>
        <begin position="1047"/>
        <end position="1227"/>
    </location>
</feature>
<dbReference type="InterPro" id="IPR035234">
    <property type="entry name" value="IgGFc-bd_N"/>
</dbReference>
<dbReference type="PROSITE" id="PS51233">
    <property type="entry name" value="VWFD"/>
    <property type="match status" value="3"/>
</dbReference>
<dbReference type="Pfam" id="PF12714">
    <property type="entry name" value="TILa"/>
    <property type="match status" value="3"/>
</dbReference>
<evidence type="ECO:0000313" key="14">
    <source>
        <dbReference type="RefSeq" id="XP_025025324.1"/>
    </source>
</evidence>
<keyword evidence="7" id="KW-0472">Membrane</keyword>
<organism evidence="13 14">
    <name type="scientific">Python bivittatus</name>
    <name type="common">Burmese python</name>
    <name type="synonym">Python molurus bivittatus</name>
    <dbReference type="NCBI Taxonomy" id="176946"/>
    <lineage>
        <taxon>Eukaryota</taxon>
        <taxon>Metazoa</taxon>
        <taxon>Chordata</taxon>
        <taxon>Craniata</taxon>
        <taxon>Vertebrata</taxon>
        <taxon>Euteleostomi</taxon>
        <taxon>Lepidosauria</taxon>
        <taxon>Squamata</taxon>
        <taxon>Bifurcata</taxon>
        <taxon>Unidentata</taxon>
        <taxon>Episquamata</taxon>
        <taxon>Toxicofera</taxon>
        <taxon>Serpentes</taxon>
        <taxon>Henophidia</taxon>
        <taxon>Pythonidae</taxon>
        <taxon>Python</taxon>
    </lineage>
</organism>
<evidence type="ECO:0000256" key="10">
    <source>
        <dbReference type="SAM" id="SignalP"/>
    </source>
</evidence>
<comment type="subcellular location">
    <subcellularLocation>
        <location evidence="1">Cell membrane</location>
    </subcellularLocation>
    <subcellularLocation>
        <location evidence="2">Secreted</location>
    </subcellularLocation>
</comment>
<dbReference type="Pfam" id="PF08742">
    <property type="entry name" value="C8"/>
    <property type="match status" value="2"/>
</dbReference>
<keyword evidence="6" id="KW-0677">Repeat</keyword>
<feature type="domain" description="VWFD" evidence="12">
    <location>
        <begin position="1434"/>
        <end position="1604"/>
    </location>
</feature>
<dbReference type="GeneID" id="103051353"/>
<dbReference type="GO" id="GO:0005886">
    <property type="term" value="C:plasma membrane"/>
    <property type="evidence" value="ECO:0007669"/>
    <property type="project" value="UniProtKB-SubCell"/>
</dbReference>
<evidence type="ECO:0000256" key="9">
    <source>
        <dbReference type="ARBA" id="ARBA00023180"/>
    </source>
</evidence>
<sequence>MALRRLLFLLAGLVQLCGSQRASPHGKKFVTAFMQNHQKNQPNSSDIKYELLITGHHPATIVRVTVSKSMYRRTFPVNKGMTTTIRLPNTIEMVGSAVFDGTVFIEADKEISVFARSREGSSIGTTLVFPVHQLGRVYYVVTPKDSTADGFKEFAIVAQETATDIDIYLKGEVIYNTQVYSEGSKLSVNLGAFQAVQLQSSDDLSGTRVESKEPVAVLSGHSCIMKDVACNHVVEQLLPISSWSTFFIVPLLPFENRDGTLYVTASQNTYLKYQQGDRLNSQNLEPGEVVQLNKLSSEPIYISANSVIQVLFFSTGGESQGHGPLLINIPAVTSFCRSYDIDKMSQFDNYAVIVAKTSEPNGIAIDEITFGKSQWRSVPGTEYYWSEHSLGGEAGVLSLDGLGIPLGIFILGVSQYDGYGSQAHCSSSMSCPANSHYEVCTDTCSNLCANITEPRPCPETCTEGCQCDDGFLFDGTACIPKESCGCFSNGHYYQPHESVLLNACQEKCTCIPGQGLKCEAHTCATDETCSPQEGALACVNIPLSCPENSHFEACGNACPATCSDRSAPSTCDDTCAQICQCDEGYVLSNHKCVLVETCSCIYKGMKYKAGEEFWEDEDCQSRCKCDAKLGKVVCQKSSCKANTKCIVVKGIRGCHAVSYSTCIGTGDPHYTTFDGRRYDFMGTCIYQMAGVCSKDPSLTPFLVTVENNNRGSKEVSFAKVVTVEIYNVTISMSQEHPKKIQVNGIFVEPPFSYENKLSVYQSGVHGFVKADFGLQVSFDWYSYARVILPNTYANAVCGLCGNANQDPKDDFLMKNGTQTKDEIQFANSWKVKDIPGCSPGCTTNCPPCSDADKQTYQGAHYCGILTKKSGPFKQCYDAIDPKPYFDYCVYDTCVYQGHHEALCGAISSYMTACQAQGIQVGRWRTPSFCSISCPPNSHYDLCGSGCPATCKSLISAQKCDAPCIEGCFCDSGFIRSGDQCVSKTECGCSDQGRYYKLGEEFYPTTSCLKKCICVDNATIECYKFSCGADEECKVVKGVQGCYPLSYGNAIALGDPHFISFDGRHFYFYGSCTYTLAQVCQHNPRLQNFTVRVENEKIDDGPLVLIRNVMVFVHGHTVTLQRGIKWQTTVDGLSYTLPMNTADEKIWITQEGNNVIVHSTFGLIVLYDTSSYVHISVPTTYKGHMCGLAGNFNGDQKDDFMLPNGKLTENVEEFGASWKVPVNGVICSDGCGEKCPICNKAQKTKYEAENSCGMIQSKTGPFKDCHSLVNPAEYFEHCLNDVCASSGVQESLCQSIQAYVASCQASGANIGAWRSPSFCPLTCPAHSHYEPCTRTCDYSCATLSSPNHCSRHCFEGCQCDDGYMFDGSQCVTMKQCGCIYRGVYLKTGEHIYSEGCTEKCICKTAGQLRCNESSCQIGETCALQESVRRCVKLEAECTLTAQGQITSFDGASGRYSCGGVYEIASLCDQNAFSWFRLLVSIDKDRQVGMVPGRSIYFYFPDGSILIKNQERIWVNGQRVMLPYKKSSMSMRRIQDIIVIDQDAQVQVYLHPDGMVTMRAKETLRGKLCAPCGNFNRDHLDDLKLSSGEKTNNFDEVLKSWEVENY</sequence>
<name>A0A9F5MTC2_PYTBI</name>
<dbReference type="PROSITE" id="PS50184">
    <property type="entry name" value="VWFC_2"/>
    <property type="match status" value="1"/>
</dbReference>
<dbReference type="InterPro" id="IPR001846">
    <property type="entry name" value="VWF_type-D"/>
</dbReference>
<dbReference type="InterPro" id="IPR002919">
    <property type="entry name" value="TIL_dom"/>
</dbReference>
<keyword evidence="8" id="KW-1015">Disulfide bond</keyword>
<reference evidence="14" key="1">
    <citation type="submission" date="2025-08" db="UniProtKB">
        <authorList>
            <consortium name="RefSeq"/>
        </authorList>
    </citation>
    <scope>IDENTIFICATION</scope>
    <source>
        <tissue evidence="14">Liver</tissue>
    </source>
</reference>
<dbReference type="InterPro" id="IPR001007">
    <property type="entry name" value="VWF_dom"/>
</dbReference>
<dbReference type="Pfam" id="PF00094">
    <property type="entry name" value="VWD"/>
    <property type="match status" value="3"/>
</dbReference>
<evidence type="ECO:0000256" key="7">
    <source>
        <dbReference type="ARBA" id="ARBA00023136"/>
    </source>
</evidence>
<protein>
    <submittedName>
        <fullName evidence="14">IgGFc-binding protein-like</fullName>
    </submittedName>
</protein>
<dbReference type="RefSeq" id="XP_025025324.1">
    <property type="nucleotide sequence ID" value="XM_025169556.1"/>
</dbReference>
<keyword evidence="4" id="KW-0964">Secreted</keyword>
<feature type="domain" description="VWFC" evidence="11">
    <location>
        <begin position="486"/>
        <end position="563"/>
    </location>
</feature>
<dbReference type="FunFam" id="2.10.25.10:FF:000055">
    <property type="entry name" value="alpha-tectorin isoform X1"/>
    <property type="match status" value="3"/>
</dbReference>
<dbReference type="FunFam" id="2.10.25.10:FF:000153">
    <property type="entry name" value="MUC5B isoform 1"/>
    <property type="match status" value="1"/>
</dbReference>
<evidence type="ECO:0000313" key="13">
    <source>
        <dbReference type="Proteomes" id="UP000695026"/>
    </source>
</evidence>